<gene>
    <name evidence="2" type="ORF">THITE_2148412</name>
</gene>
<dbReference type="Proteomes" id="UP000008181">
    <property type="component" value="Chromosome 6"/>
</dbReference>
<dbReference type="PANTHER" id="PTHR38166">
    <property type="entry name" value="C2H2-TYPE DOMAIN-CONTAINING PROTEIN-RELATED"/>
    <property type="match status" value="1"/>
</dbReference>
<dbReference type="RefSeq" id="XP_003658152.1">
    <property type="nucleotide sequence ID" value="XM_003658104.1"/>
</dbReference>
<evidence type="ECO:0000313" key="3">
    <source>
        <dbReference type="Proteomes" id="UP000008181"/>
    </source>
</evidence>
<dbReference type="PANTHER" id="PTHR38166:SF1">
    <property type="entry name" value="C2H2-TYPE DOMAIN-CONTAINING PROTEIN"/>
    <property type="match status" value="1"/>
</dbReference>
<dbReference type="eggNOG" id="ENOG502R72I">
    <property type="taxonomic scope" value="Eukaryota"/>
</dbReference>
<reference evidence="2 3" key="1">
    <citation type="journal article" date="2011" name="Nat. Biotechnol.">
        <title>Comparative genomic analysis of the thermophilic biomass-degrading fungi Myceliophthora thermophila and Thielavia terrestris.</title>
        <authorList>
            <person name="Berka R.M."/>
            <person name="Grigoriev I.V."/>
            <person name="Otillar R."/>
            <person name="Salamov A."/>
            <person name="Grimwood J."/>
            <person name="Reid I."/>
            <person name="Ishmael N."/>
            <person name="John T."/>
            <person name="Darmond C."/>
            <person name="Moisan M.-C."/>
            <person name="Henrissat B."/>
            <person name="Coutinho P.M."/>
            <person name="Lombard V."/>
            <person name="Natvig D.O."/>
            <person name="Lindquist E."/>
            <person name="Schmutz J."/>
            <person name="Lucas S."/>
            <person name="Harris P."/>
            <person name="Powlowski J."/>
            <person name="Bellemare A."/>
            <person name="Taylor D."/>
            <person name="Butler G."/>
            <person name="de Vries R.P."/>
            <person name="Allijn I.E."/>
            <person name="van den Brink J."/>
            <person name="Ushinsky S."/>
            <person name="Storms R."/>
            <person name="Powell A.J."/>
            <person name="Paulsen I.T."/>
            <person name="Elbourne L.D.H."/>
            <person name="Baker S.E."/>
            <person name="Magnuson J."/>
            <person name="LaBoissiere S."/>
            <person name="Clutterbuck A.J."/>
            <person name="Martinez D."/>
            <person name="Wogulis M."/>
            <person name="de Leon A.L."/>
            <person name="Rey M.W."/>
            <person name="Tsang A."/>
        </authorList>
    </citation>
    <scope>NUCLEOTIDE SEQUENCE [LARGE SCALE GENOMIC DNA]</scope>
    <source>
        <strain evidence="3">ATCC 38088 / NRRL 8126</strain>
    </source>
</reference>
<dbReference type="OrthoDB" id="3521097at2759"/>
<accession>G2RG73</accession>
<evidence type="ECO:0000313" key="2">
    <source>
        <dbReference type="EMBL" id="AEO71816.1"/>
    </source>
</evidence>
<dbReference type="AlphaFoldDB" id="G2RG73"/>
<feature type="compositionally biased region" description="Basic and acidic residues" evidence="1">
    <location>
        <begin position="37"/>
        <end position="48"/>
    </location>
</feature>
<keyword evidence="3" id="KW-1185">Reference proteome</keyword>
<feature type="region of interest" description="Disordered" evidence="1">
    <location>
        <begin position="68"/>
        <end position="95"/>
    </location>
</feature>
<feature type="region of interest" description="Disordered" evidence="1">
    <location>
        <begin position="1"/>
        <end position="50"/>
    </location>
</feature>
<dbReference type="GeneID" id="11521802"/>
<evidence type="ECO:0000256" key="1">
    <source>
        <dbReference type="SAM" id="MobiDB-lite"/>
    </source>
</evidence>
<protein>
    <recommendedName>
        <fullName evidence="4">C2H2-type domain-containing protein</fullName>
    </recommendedName>
</protein>
<evidence type="ECO:0008006" key="4">
    <source>
        <dbReference type="Google" id="ProtNLM"/>
    </source>
</evidence>
<organism evidence="2 3">
    <name type="scientific">Thermothielavioides terrestris (strain ATCC 38088 / NRRL 8126)</name>
    <name type="common">Thielavia terrestris</name>
    <dbReference type="NCBI Taxonomy" id="578455"/>
    <lineage>
        <taxon>Eukaryota</taxon>
        <taxon>Fungi</taxon>
        <taxon>Dikarya</taxon>
        <taxon>Ascomycota</taxon>
        <taxon>Pezizomycotina</taxon>
        <taxon>Sordariomycetes</taxon>
        <taxon>Sordariomycetidae</taxon>
        <taxon>Sordariales</taxon>
        <taxon>Chaetomiaceae</taxon>
        <taxon>Thermothielavioides</taxon>
        <taxon>Thermothielavioides terrestris</taxon>
    </lineage>
</organism>
<dbReference type="KEGG" id="ttt:THITE_2148412"/>
<feature type="region of interest" description="Disordered" evidence="1">
    <location>
        <begin position="234"/>
        <end position="309"/>
    </location>
</feature>
<feature type="region of interest" description="Disordered" evidence="1">
    <location>
        <begin position="607"/>
        <end position="626"/>
    </location>
</feature>
<sequence>MLPFRPKSVEEKPDSSNTTAPLTARKHATTVAPPSIRNDDPDGLDGERSSQPVVAATEIVPIADYAAPLDAPSEPAPTSCGETFSALTEGTPRSRWTAPRPEILLGFTNFIVYDDATRTLPFEIDGHPEVSGSHASNPCPLPWLYEFSWTDGVLLFAGDRLNKALSKPSELGGATFGDSMERSATASVSTDVMTRKSWDSANLERAVIERQRIQGEIEETRAFLLRRLEAHWRSHPPQRSGRREKGKGPAYQAEQRPTARACGQPYDKKGFAGRRHRIGQGSGDGDGDEDEDDNSDSAPTPPSSAPHAQNRWYACPYQKWRPKHYLFECGTGFRRITDVKTHLLKKHFAITCPRCYTTYDDEDALRLHRRTACSATPPKRRGGGCYMNERQRDTIKAHFGGKKMQHHEQWAFLFRTLFPNEPFPESIYLLPRQAEYRNFLERWVRSTLNDIRYQAFLDGPHLNWSEPRDTQDAAVTARFITLRLQEDFSEERLHADFAMAQQDFETMAQQDFESSSSSAATASAGVNHPPLTHDALLQLPTIKWNPPLEPNLPWLRPTVGEHAGIPGLPNLGPTSACSNNSTLSKVSAPGFGDNATTSLIDCGALAPPNGQPGPSNIDSTGVTGIPGFDLPGPSSAAQWAGACPQAGFLDLDPSHLTNAAAAPEPSASAIAGVDDSAWPLTAWNPIDPIAQGENWSSPDAPFDQGFGSLPILDDGMNISEVFRL</sequence>
<name>G2RG73_THETT</name>
<proteinExistence type="predicted"/>
<dbReference type="EMBL" id="CP003014">
    <property type="protein sequence ID" value="AEO71816.1"/>
    <property type="molecule type" value="Genomic_DNA"/>
</dbReference>
<dbReference type="HOGENOM" id="CLU_383089_0_0_1"/>
<feature type="compositionally biased region" description="Acidic residues" evidence="1">
    <location>
        <begin position="285"/>
        <end position="295"/>
    </location>
</feature>
<feature type="compositionally biased region" description="Polar residues" evidence="1">
    <location>
        <begin position="612"/>
        <end position="622"/>
    </location>
</feature>